<feature type="region of interest" description="Disordered" evidence="1">
    <location>
        <begin position="47"/>
        <end position="79"/>
    </location>
</feature>
<feature type="compositionally biased region" description="Basic and acidic residues" evidence="1">
    <location>
        <begin position="47"/>
        <end position="63"/>
    </location>
</feature>
<gene>
    <name evidence="2" type="primary">ORF222793</name>
</gene>
<dbReference type="EMBL" id="HACG01053204">
    <property type="protein sequence ID" value="CEL00075.1"/>
    <property type="molecule type" value="Transcribed_RNA"/>
</dbReference>
<protein>
    <submittedName>
        <fullName evidence="2">Uncharacterized protein</fullName>
    </submittedName>
</protein>
<evidence type="ECO:0000256" key="1">
    <source>
        <dbReference type="SAM" id="MobiDB-lite"/>
    </source>
</evidence>
<feature type="non-terminal residue" evidence="2">
    <location>
        <position position="79"/>
    </location>
</feature>
<dbReference type="AlphaFoldDB" id="A0A0B7C6K2"/>
<organism evidence="2">
    <name type="scientific">Arion vulgaris</name>
    <dbReference type="NCBI Taxonomy" id="1028688"/>
    <lineage>
        <taxon>Eukaryota</taxon>
        <taxon>Metazoa</taxon>
        <taxon>Spiralia</taxon>
        <taxon>Lophotrochozoa</taxon>
        <taxon>Mollusca</taxon>
        <taxon>Gastropoda</taxon>
        <taxon>Heterobranchia</taxon>
        <taxon>Euthyneura</taxon>
        <taxon>Panpulmonata</taxon>
        <taxon>Eupulmonata</taxon>
        <taxon>Stylommatophora</taxon>
        <taxon>Helicina</taxon>
        <taxon>Arionoidea</taxon>
        <taxon>Arionidae</taxon>
        <taxon>Arion</taxon>
    </lineage>
</organism>
<sequence>MKSQRLSEIFRRTVSLPGESESYFPYRRAGTGSNDSIHLDLSVFKTNESKEQTSSTDKLRSQDDQFDAVSKGFESLDGA</sequence>
<accession>A0A0B7C6K2</accession>
<evidence type="ECO:0000313" key="2">
    <source>
        <dbReference type="EMBL" id="CEL00075.1"/>
    </source>
</evidence>
<reference evidence="2" key="1">
    <citation type="submission" date="2014-12" db="EMBL/GenBank/DDBJ databases">
        <title>Insight into the proteome of Arion vulgaris.</title>
        <authorList>
            <person name="Aradska J."/>
            <person name="Bulat T."/>
            <person name="Smidak R."/>
            <person name="Sarate P."/>
            <person name="Gangsoo J."/>
            <person name="Sialana F."/>
            <person name="Bilban M."/>
            <person name="Lubec G."/>
        </authorList>
    </citation>
    <scope>NUCLEOTIDE SEQUENCE</scope>
    <source>
        <tissue evidence="2">Skin</tissue>
    </source>
</reference>
<name>A0A0B7C6K2_9EUPU</name>
<proteinExistence type="predicted"/>